<organism evidence="3 4">
    <name type="scientific">Malassezia sympodialis (strain ATCC 42132)</name>
    <name type="common">Atopic eczema-associated yeast</name>
    <dbReference type="NCBI Taxonomy" id="1230383"/>
    <lineage>
        <taxon>Eukaryota</taxon>
        <taxon>Fungi</taxon>
        <taxon>Dikarya</taxon>
        <taxon>Basidiomycota</taxon>
        <taxon>Ustilaginomycotina</taxon>
        <taxon>Malasseziomycetes</taxon>
        <taxon>Malasseziales</taxon>
        <taxon>Malasseziaceae</taxon>
        <taxon>Malassezia</taxon>
    </lineage>
</organism>
<dbReference type="STRING" id="1230383.A0A1M8A5E7"/>
<name>A0A1M8A5E7_MALS4</name>
<dbReference type="Gene3D" id="1.20.58.2050">
    <property type="match status" value="1"/>
</dbReference>
<dbReference type="Proteomes" id="UP000186303">
    <property type="component" value="Chromosome 3"/>
</dbReference>
<proteinExistence type="inferred from homology"/>
<dbReference type="Pfam" id="PF22466">
    <property type="entry name" value="PSF3_N"/>
    <property type="match status" value="1"/>
</dbReference>
<comment type="subcellular location">
    <subcellularLocation>
        <location evidence="1">Nucleus</location>
    </subcellularLocation>
</comment>
<dbReference type="AlphaFoldDB" id="A0A1M8A5E7"/>
<sequence length="187" mass="21199">MEQDYWDVDDILAENQRLPCTFKIDVPGLGYLEEAGEPDIQQHARLELPFWLARLLAVYDIIAIQQPRAYGPRVRAALDASAPAVRLRDLVPYWYAMALRLANLLESNDMHEWLERTYLARVPRIFELSVLLGRSSSASDAIAAARTEDTGGITVEMQEFLQGLDESEVLLLQAAQTASRTMQEYLM</sequence>
<dbReference type="VEuPathDB" id="FungiDB:MSYG_2035"/>
<dbReference type="InterPro" id="IPR055221">
    <property type="entry name" value="PSF3_N"/>
</dbReference>
<gene>
    <name evidence="3" type="ORF">MSYG_2035</name>
</gene>
<dbReference type="CDD" id="cd21693">
    <property type="entry name" value="GINS_B_Psf3"/>
    <property type="match status" value="1"/>
</dbReference>
<dbReference type="PANTHER" id="PTHR22768">
    <property type="entry name" value="DNA REPLICATION COMPLEX GINS PROTEIN PSF3"/>
    <property type="match status" value="1"/>
</dbReference>
<reference evidence="4" key="1">
    <citation type="journal article" date="2017" name="Nucleic Acids Res.">
        <title>Proteogenomics produces comprehensive and highly accurate protein-coding gene annotation in a complete genome assembly of Malassezia sympodialis.</title>
        <authorList>
            <person name="Zhu Y."/>
            <person name="Engstroem P.G."/>
            <person name="Tellgren-Roth C."/>
            <person name="Baudo C.D."/>
            <person name="Kennell J.C."/>
            <person name="Sun S."/>
            <person name="Billmyre R.B."/>
            <person name="Schroeder M.S."/>
            <person name="Andersson A."/>
            <person name="Holm T."/>
            <person name="Sigurgeirsson B."/>
            <person name="Wu G."/>
            <person name="Sankaranarayanan S.R."/>
            <person name="Siddharthan R."/>
            <person name="Sanyal K."/>
            <person name="Lundeberg J."/>
            <person name="Nystedt B."/>
            <person name="Boekhout T."/>
            <person name="Dawson T.L. Jr."/>
            <person name="Heitman J."/>
            <person name="Scheynius A."/>
            <person name="Lehtioe J."/>
        </authorList>
    </citation>
    <scope>NUCLEOTIDE SEQUENCE [LARGE SCALE GENOMIC DNA]</scope>
    <source>
        <strain evidence="4">ATCC 42132</strain>
    </source>
</reference>
<dbReference type="OrthoDB" id="10251744at2759"/>
<dbReference type="InterPro" id="IPR036224">
    <property type="entry name" value="GINS_bundle-like_dom_sf"/>
</dbReference>
<dbReference type="EMBL" id="LT671823">
    <property type="protein sequence ID" value="SHO77693.1"/>
    <property type="molecule type" value="Genomic_DNA"/>
</dbReference>
<dbReference type="InterPro" id="IPR038437">
    <property type="entry name" value="GINS_Psf3_sf"/>
</dbReference>
<evidence type="ECO:0000313" key="4">
    <source>
        <dbReference type="Proteomes" id="UP000186303"/>
    </source>
</evidence>
<dbReference type="OMA" id="HNSYKDT"/>
<evidence type="ECO:0000313" key="3">
    <source>
        <dbReference type="EMBL" id="SHO77693.1"/>
    </source>
</evidence>
<evidence type="ECO:0000259" key="2">
    <source>
        <dbReference type="Pfam" id="PF22466"/>
    </source>
</evidence>
<dbReference type="GO" id="GO:1902975">
    <property type="term" value="P:mitotic DNA replication initiation"/>
    <property type="evidence" value="ECO:0007669"/>
    <property type="project" value="TreeGrafter"/>
</dbReference>
<dbReference type="SUPFAM" id="SSF158573">
    <property type="entry name" value="GINS helical bundle-like"/>
    <property type="match status" value="1"/>
</dbReference>
<comment type="function">
    <text evidence="1">The GINS complex plays an essential role in the initiation of DNA replication.</text>
</comment>
<dbReference type="SUPFAM" id="SSF160059">
    <property type="entry name" value="PriA/YqbF domain"/>
    <property type="match status" value="1"/>
</dbReference>
<comment type="subunit">
    <text evidence="1">Component of the GINS complex.</text>
</comment>
<keyword evidence="1" id="KW-0539">Nucleus</keyword>
<keyword evidence="4" id="KW-1185">Reference proteome</keyword>
<comment type="similarity">
    <text evidence="1">Belongs to the GINS3/PSF3 family.</text>
</comment>
<protein>
    <recommendedName>
        <fullName evidence="1">DNA replication complex GINS protein PSF3</fullName>
    </recommendedName>
</protein>
<dbReference type="InterPro" id="IPR010492">
    <property type="entry name" value="GINS_Psf3"/>
</dbReference>
<feature type="domain" description="DNA replication complex GINS protein PSF3 N-terminal" evidence="2">
    <location>
        <begin position="6"/>
        <end position="58"/>
    </location>
</feature>
<dbReference type="CDD" id="cd11713">
    <property type="entry name" value="GINS_A_psf3"/>
    <property type="match status" value="1"/>
</dbReference>
<dbReference type="GO" id="GO:0000811">
    <property type="term" value="C:GINS complex"/>
    <property type="evidence" value="ECO:0007669"/>
    <property type="project" value="UniProtKB-UniRule"/>
</dbReference>
<accession>A0A1M8A5E7</accession>
<keyword evidence="1" id="KW-0235">DNA replication</keyword>
<dbReference type="PANTHER" id="PTHR22768:SF0">
    <property type="entry name" value="DNA REPLICATION COMPLEX GINS PROTEIN PSF3"/>
    <property type="match status" value="1"/>
</dbReference>
<evidence type="ECO:0000256" key="1">
    <source>
        <dbReference type="RuleBase" id="RU367161"/>
    </source>
</evidence>